<keyword evidence="2" id="KW-1185">Reference proteome</keyword>
<evidence type="ECO:0000313" key="2">
    <source>
        <dbReference type="Proteomes" id="UP000644147"/>
    </source>
</evidence>
<organism evidence="1 2">
    <name type="scientific">Adhaeribacter terrigena</name>
    <dbReference type="NCBI Taxonomy" id="2793070"/>
    <lineage>
        <taxon>Bacteria</taxon>
        <taxon>Pseudomonadati</taxon>
        <taxon>Bacteroidota</taxon>
        <taxon>Cytophagia</taxon>
        <taxon>Cytophagales</taxon>
        <taxon>Hymenobacteraceae</taxon>
        <taxon>Adhaeribacter</taxon>
    </lineage>
</organism>
<dbReference type="CDD" id="cd22784">
    <property type="entry name" value="DPBB_MltA_YuiC-like"/>
    <property type="match status" value="1"/>
</dbReference>
<comment type="caution">
    <text evidence="1">The sequence shown here is derived from an EMBL/GenBank/DDBJ whole genome shotgun (WGS) entry which is preliminary data.</text>
</comment>
<proteinExistence type="predicted"/>
<sequence>MVRKKIIGLFFLMVTFFPARLTYSKTDFPLSIKVNPIRKVLKKLPVFSHKVSASVYFPDASQTDAEPLITADGSRINHRQVKQHRWIAVSRNLLKRWGGPIQYGDTVQVNGISQELDGTYVVRDTMNKRLRNTIDILVDRHDNIMGHWKNVKITKYETVAVSL</sequence>
<protein>
    <recommendedName>
        <fullName evidence="3">3D (Asp-Asp-Asp) domain-containing protein</fullName>
    </recommendedName>
</protein>
<dbReference type="Proteomes" id="UP000644147">
    <property type="component" value="Unassembled WGS sequence"/>
</dbReference>
<dbReference type="RefSeq" id="WP_200504305.1">
    <property type="nucleotide sequence ID" value="NZ_JAEHFX010000001.1"/>
</dbReference>
<dbReference type="EMBL" id="JAEHFX010000001">
    <property type="protein sequence ID" value="MBK0401686.1"/>
    <property type="molecule type" value="Genomic_DNA"/>
</dbReference>
<accession>A0ABS1BX22</accession>
<evidence type="ECO:0000313" key="1">
    <source>
        <dbReference type="EMBL" id="MBK0401686.1"/>
    </source>
</evidence>
<reference evidence="1 2" key="1">
    <citation type="submission" date="2020-12" db="EMBL/GenBank/DDBJ databases">
        <title>Bacterial novel species Adhaeribacter sp. BT258 isolated from soil.</title>
        <authorList>
            <person name="Jung H.-Y."/>
        </authorList>
    </citation>
    <scope>NUCLEOTIDE SEQUENCE [LARGE SCALE GENOMIC DNA]</scope>
    <source>
        <strain evidence="1 2">BT258</strain>
    </source>
</reference>
<gene>
    <name evidence="1" type="ORF">I5M27_01735</name>
</gene>
<name>A0ABS1BX22_9BACT</name>
<evidence type="ECO:0008006" key="3">
    <source>
        <dbReference type="Google" id="ProtNLM"/>
    </source>
</evidence>